<dbReference type="GO" id="GO:0004065">
    <property type="term" value="F:arylsulfatase activity"/>
    <property type="evidence" value="ECO:0007669"/>
    <property type="project" value="TreeGrafter"/>
</dbReference>
<name>A0A1H1ZLH2_9ACTN</name>
<dbReference type="PANTHER" id="PTHR42693">
    <property type="entry name" value="ARYLSULFATASE FAMILY MEMBER"/>
    <property type="match status" value="1"/>
</dbReference>
<dbReference type="STRING" id="630515.SAMN04489812_5287"/>
<sequence length="531" mass="59568">MLAGEHPSPLAGGQLNAQPGIVLCMTSPSRTADRAPNIVLITTDQHHWKAMGTRTPILQTPHLDRLAAEGVTVDRAYCPNPLCTPSRASILTGQYPSSHGAWTLGTKLDESATTVAGLLSAAGYRTSLIGKAHLQPLASVPGQTSIETPEHFRDWDLWRSFHGPFYGFDHIEITRNHADEQWVGAHYALWMQEQGLTDWPRYFRNTDGSGGRLHRWDLPAEYHYTRWTGDRTLAMIDDAVTTERPFFTWASFHDPHPPYLVPEPYASMYDPADCEPGELVPGELDQMHPWFAETQKDDPDFSRWFETPYATHGFNRQVIDKDTMRQHLAIYYGMISFIDDQVGRILDSLDQRGLTDNTLVVFTTDHGHFLGAHGLTAKGPFHYEDLIRIPFLARFPPQIPAGSATESITSLIDLAPTFLAAAGQPTPGAMQGVDQLRAWSGGAPARDHAVVENRFQPSRVHIRSYVDDRYKITIYRGDDHVEVFDLQQDPDELHNLAKDPAHADLIAHLSHRFLDAELQREASNQVRISHA</sequence>
<evidence type="ECO:0000256" key="4">
    <source>
        <dbReference type="ARBA" id="ARBA00022837"/>
    </source>
</evidence>
<keyword evidence="7" id="KW-1185">Reference proteome</keyword>
<dbReference type="AlphaFoldDB" id="A0A1H1ZLH2"/>
<dbReference type="InterPro" id="IPR017850">
    <property type="entry name" value="Alkaline_phosphatase_core_sf"/>
</dbReference>
<evidence type="ECO:0000256" key="3">
    <source>
        <dbReference type="ARBA" id="ARBA00022801"/>
    </source>
</evidence>
<evidence type="ECO:0000256" key="2">
    <source>
        <dbReference type="ARBA" id="ARBA00022723"/>
    </source>
</evidence>
<dbReference type="InterPro" id="IPR050738">
    <property type="entry name" value="Sulfatase"/>
</dbReference>
<dbReference type="PANTHER" id="PTHR42693:SF53">
    <property type="entry name" value="ENDO-4-O-SULFATASE"/>
    <property type="match status" value="1"/>
</dbReference>
<evidence type="ECO:0000313" key="7">
    <source>
        <dbReference type="Proteomes" id="UP000199103"/>
    </source>
</evidence>
<dbReference type="EMBL" id="LT629772">
    <property type="protein sequence ID" value="SDT34292.1"/>
    <property type="molecule type" value="Genomic_DNA"/>
</dbReference>
<keyword evidence="2" id="KW-0479">Metal-binding</keyword>
<dbReference type="InterPro" id="IPR024607">
    <property type="entry name" value="Sulfatase_CS"/>
</dbReference>
<gene>
    <name evidence="6" type="ORF">SAMN04489812_5287</name>
</gene>
<reference evidence="6 7" key="1">
    <citation type="submission" date="2016-10" db="EMBL/GenBank/DDBJ databases">
        <authorList>
            <person name="de Groot N.N."/>
        </authorList>
    </citation>
    <scope>NUCLEOTIDE SEQUENCE [LARGE SCALE GENOMIC DNA]</scope>
    <source>
        <strain evidence="6 7">DSM 21800</strain>
    </source>
</reference>
<dbReference type="PROSITE" id="PS00523">
    <property type="entry name" value="SULFATASE_1"/>
    <property type="match status" value="1"/>
</dbReference>
<proteinExistence type="inferred from homology"/>
<protein>
    <submittedName>
        <fullName evidence="6">Arylsulfatase A</fullName>
    </submittedName>
</protein>
<accession>A0A1H1ZLH2</accession>
<comment type="similarity">
    <text evidence="1">Belongs to the sulfatase family.</text>
</comment>
<evidence type="ECO:0000256" key="1">
    <source>
        <dbReference type="ARBA" id="ARBA00008779"/>
    </source>
</evidence>
<organism evidence="6 7">
    <name type="scientific">Microlunatus soli</name>
    <dbReference type="NCBI Taxonomy" id="630515"/>
    <lineage>
        <taxon>Bacteria</taxon>
        <taxon>Bacillati</taxon>
        <taxon>Actinomycetota</taxon>
        <taxon>Actinomycetes</taxon>
        <taxon>Propionibacteriales</taxon>
        <taxon>Propionibacteriaceae</taxon>
        <taxon>Microlunatus</taxon>
    </lineage>
</organism>
<dbReference type="Proteomes" id="UP000199103">
    <property type="component" value="Chromosome I"/>
</dbReference>
<evidence type="ECO:0000313" key="6">
    <source>
        <dbReference type="EMBL" id="SDT34292.1"/>
    </source>
</evidence>
<feature type="domain" description="Sulfatase N-terminal" evidence="5">
    <location>
        <begin position="36"/>
        <end position="423"/>
    </location>
</feature>
<keyword evidence="3" id="KW-0378">Hydrolase</keyword>
<dbReference type="Gene3D" id="3.40.720.10">
    <property type="entry name" value="Alkaline Phosphatase, subunit A"/>
    <property type="match status" value="1"/>
</dbReference>
<dbReference type="Pfam" id="PF00884">
    <property type="entry name" value="Sulfatase"/>
    <property type="match status" value="1"/>
</dbReference>
<keyword evidence="4" id="KW-0106">Calcium</keyword>
<dbReference type="SUPFAM" id="SSF53649">
    <property type="entry name" value="Alkaline phosphatase-like"/>
    <property type="match status" value="1"/>
</dbReference>
<dbReference type="GO" id="GO:0046872">
    <property type="term" value="F:metal ion binding"/>
    <property type="evidence" value="ECO:0007669"/>
    <property type="project" value="UniProtKB-KW"/>
</dbReference>
<evidence type="ECO:0000259" key="5">
    <source>
        <dbReference type="Pfam" id="PF00884"/>
    </source>
</evidence>
<dbReference type="InterPro" id="IPR000917">
    <property type="entry name" value="Sulfatase_N"/>
</dbReference>